<name>T1IWP3_STRMM</name>
<accession>T1IWP3</accession>
<keyword evidence="2" id="KW-1185">Reference proteome</keyword>
<dbReference type="HOGENOM" id="CLU_995978_0_0_1"/>
<proteinExistence type="predicted"/>
<reference evidence="2" key="1">
    <citation type="submission" date="2011-05" db="EMBL/GenBank/DDBJ databases">
        <authorList>
            <person name="Richards S.R."/>
            <person name="Qu J."/>
            <person name="Jiang H."/>
            <person name="Jhangiani S.N."/>
            <person name="Agravi P."/>
            <person name="Goodspeed R."/>
            <person name="Gross S."/>
            <person name="Mandapat C."/>
            <person name="Jackson L."/>
            <person name="Mathew T."/>
            <person name="Pu L."/>
            <person name="Thornton R."/>
            <person name="Saada N."/>
            <person name="Wilczek-Boney K.B."/>
            <person name="Lee S."/>
            <person name="Kovar C."/>
            <person name="Wu Y."/>
            <person name="Scherer S.E."/>
            <person name="Worley K.C."/>
            <person name="Muzny D.M."/>
            <person name="Gibbs R."/>
        </authorList>
    </citation>
    <scope>NUCLEOTIDE SEQUENCE</scope>
    <source>
        <strain evidence="2">Brora</strain>
    </source>
</reference>
<dbReference type="Proteomes" id="UP000014500">
    <property type="component" value="Unassembled WGS sequence"/>
</dbReference>
<sequence>TSANNEFTLTITVTRQQDTHSWCDLPIALSQSNFTMKKYASYPCGRRDILSTEMNQIQQQSQCLSDYVCEDSTSYSVCQKSDKKCDPKFRLKIVASTEPTISDQLVDSHSVYSSPDLGIESDPSHCSSLEKRITNITEEHLQEIRSLHQCEKNLRRISADKLSKQNAKSPSSNQLVFAIGSVNDYDLLKKDLENNVTILLGLQNRVKERIQCSSRTSVKNSEYMTLKEMEKKIDSLIIGLGKSLKLVSCFWKSMLNSSPVTEAKDNGNTLLFPPIPFGKM</sequence>
<evidence type="ECO:0000313" key="1">
    <source>
        <dbReference type="EnsemblMetazoa" id="SMAR005616-PA"/>
    </source>
</evidence>
<dbReference type="EMBL" id="AFFK01019939">
    <property type="status" value="NOT_ANNOTATED_CDS"/>
    <property type="molecule type" value="Genomic_DNA"/>
</dbReference>
<evidence type="ECO:0000313" key="2">
    <source>
        <dbReference type="Proteomes" id="UP000014500"/>
    </source>
</evidence>
<reference evidence="1" key="2">
    <citation type="submission" date="2015-02" db="UniProtKB">
        <authorList>
            <consortium name="EnsemblMetazoa"/>
        </authorList>
    </citation>
    <scope>IDENTIFICATION</scope>
</reference>
<organism evidence="1 2">
    <name type="scientific">Strigamia maritima</name>
    <name type="common">European centipede</name>
    <name type="synonym">Geophilus maritimus</name>
    <dbReference type="NCBI Taxonomy" id="126957"/>
    <lineage>
        <taxon>Eukaryota</taxon>
        <taxon>Metazoa</taxon>
        <taxon>Ecdysozoa</taxon>
        <taxon>Arthropoda</taxon>
        <taxon>Myriapoda</taxon>
        <taxon>Chilopoda</taxon>
        <taxon>Pleurostigmophora</taxon>
        <taxon>Geophilomorpha</taxon>
        <taxon>Linotaeniidae</taxon>
        <taxon>Strigamia</taxon>
    </lineage>
</organism>
<protein>
    <submittedName>
        <fullName evidence="1">Uncharacterized protein</fullName>
    </submittedName>
</protein>
<dbReference type="EnsemblMetazoa" id="SMAR005616-RA">
    <property type="protein sequence ID" value="SMAR005616-PA"/>
    <property type="gene ID" value="SMAR005616"/>
</dbReference>
<dbReference type="AlphaFoldDB" id="T1IWP3"/>